<dbReference type="InterPro" id="IPR036388">
    <property type="entry name" value="WH-like_DNA-bd_sf"/>
</dbReference>
<dbReference type="AlphaFoldDB" id="Q5YVW8"/>
<dbReference type="ESTHER" id="nocfa-q5yvw8">
    <property type="family name" value="6_AlphaBeta_hydrolase"/>
</dbReference>
<dbReference type="SUPFAM" id="SSF53474">
    <property type="entry name" value="alpha/beta-Hydrolases"/>
    <property type="match status" value="1"/>
</dbReference>
<dbReference type="GO" id="GO:0006355">
    <property type="term" value="P:regulation of DNA-templated transcription"/>
    <property type="evidence" value="ECO:0007669"/>
    <property type="project" value="InterPro"/>
</dbReference>
<dbReference type="GO" id="GO:0003824">
    <property type="term" value="F:catalytic activity"/>
    <property type="evidence" value="ECO:0007669"/>
    <property type="project" value="UniProtKB-ARBA"/>
</dbReference>
<dbReference type="KEGG" id="nfa:NFA_28260"/>
<dbReference type="SMART" id="SM00421">
    <property type="entry name" value="HTH_LUXR"/>
    <property type="match status" value="1"/>
</dbReference>
<dbReference type="PANTHER" id="PTHR43433:SF5">
    <property type="entry name" value="AB HYDROLASE-1 DOMAIN-CONTAINING PROTEIN"/>
    <property type="match status" value="1"/>
</dbReference>
<dbReference type="InterPro" id="IPR016032">
    <property type="entry name" value="Sig_transdc_resp-reg_C-effctor"/>
</dbReference>
<dbReference type="PANTHER" id="PTHR43433">
    <property type="entry name" value="HYDROLASE, ALPHA/BETA FOLD FAMILY PROTEIN"/>
    <property type="match status" value="1"/>
</dbReference>
<dbReference type="InterPro" id="IPR029058">
    <property type="entry name" value="AB_hydrolase_fold"/>
</dbReference>
<reference evidence="2 3" key="1">
    <citation type="journal article" date="2004" name="Proc. Natl. Acad. Sci. U.S.A.">
        <title>The complete genomic sequence of Nocardia farcinica IFM 10152.</title>
        <authorList>
            <person name="Ishikawa J."/>
            <person name="Yamashita A."/>
            <person name="Mikami Y."/>
            <person name="Hoshino Y."/>
            <person name="Kurita H."/>
            <person name="Hotta K."/>
            <person name="Shiba T."/>
            <person name="Hattori M."/>
        </authorList>
    </citation>
    <scope>NUCLEOTIDE SEQUENCE [LARGE SCALE GENOMIC DNA]</scope>
    <source>
        <strain evidence="2 3">IFM 10152</strain>
    </source>
</reference>
<gene>
    <name evidence="2" type="ordered locus">NFA_28260</name>
</gene>
<accession>Q5YVW8</accession>
<dbReference type="EMBL" id="AP006618">
    <property type="protein sequence ID" value="BAD57673.1"/>
    <property type="molecule type" value="Genomic_DNA"/>
</dbReference>
<dbReference type="PRINTS" id="PR00038">
    <property type="entry name" value="HTHLUXR"/>
</dbReference>
<evidence type="ECO:0000313" key="2">
    <source>
        <dbReference type="EMBL" id="BAD57673.1"/>
    </source>
</evidence>
<feature type="domain" description="HTH luxR-type" evidence="1">
    <location>
        <begin position="286"/>
        <end position="350"/>
    </location>
</feature>
<dbReference type="InterPro" id="IPR000792">
    <property type="entry name" value="Tscrpt_reg_LuxR_C"/>
</dbReference>
<dbReference type="PROSITE" id="PS50043">
    <property type="entry name" value="HTH_LUXR_2"/>
    <property type="match status" value="1"/>
</dbReference>
<dbReference type="STRING" id="247156.NFA_28260"/>
<dbReference type="Pfam" id="PF12697">
    <property type="entry name" value="Abhydrolase_6"/>
    <property type="match status" value="1"/>
</dbReference>
<dbReference type="HOGENOM" id="CLU_020336_14_0_11"/>
<evidence type="ECO:0000313" key="3">
    <source>
        <dbReference type="Proteomes" id="UP000006820"/>
    </source>
</evidence>
<protein>
    <submittedName>
        <fullName evidence="2">Putative transcriptional regulator</fullName>
    </submittedName>
</protein>
<dbReference type="SUPFAM" id="SSF46894">
    <property type="entry name" value="C-terminal effector domain of the bipartite response regulators"/>
    <property type="match status" value="1"/>
</dbReference>
<dbReference type="GO" id="GO:0003677">
    <property type="term" value="F:DNA binding"/>
    <property type="evidence" value="ECO:0007669"/>
    <property type="project" value="InterPro"/>
</dbReference>
<dbReference type="Proteomes" id="UP000006820">
    <property type="component" value="Chromosome"/>
</dbReference>
<dbReference type="eggNOG" id="COG2197">
    <property type="taxonomic scope" value="Bacteria"/>
</dbReference>
<dbReference type="PRINTS" id="PR00111">
    <property type="entry name" value="ABHYDROLASE"/>
</dbReference>
<dbReference type="Gene3D" id="1.10.10.10">
    <property type="entry name" value="Winged helix-like DNA-binding domain superfamily/Winged helix DNA-binding domain"/>
    <property type="match status" value="1"/>
</dbReference>
<name>Q5YVW8_NOCFA</name>
<dbReference type="InterPro" id="IPR050471">
    <property type="entry name" value="AB_hydrolase"/>
</dbReference>
<dbReference type="eggNOG" id="COG2021">
    <property type="taxonomic scope" value="Bacteria"/>
</dbReference>
<organism evidence="2 3">
    <name type="scientific">Nocardia farcinica (strain IFM 10152)</name>
    <dbReference type="NCBI Taxonomy" id="247156"/>
    <lineage>
        <taxon>Bacteria</taxon>
        <taxon>Bacillati</taxon>
        <taxon>Actinomycetota</taxon>
        <taxon>Actinomycetes</taxon>
        <taxon>Mycobacteriales</taxon>
        <taxon>Nocardiaceae</taxon>
        <taxon>Nocardia</taxon>
    </lineage>
</organism>
<dbReference type="Gene3D" id="3.40.50.1820">
    <property type="entry name" value="alpha/beta hydrolase"/>
    <property type="match status" value="1"/>
</dbReference>
<dbReference type="Pfam" id="PF00196">
    <property type="entry name" value="GerE"/>
    <property type="match status" value="1"/>
</dbReference>
<proteinExistence type="predicted"/>
<keyword evidence="3" id="KW-1185">Reference proteome</keyword>
<dbReference type="CDD" id="cd06170">
    <property type="entry name" value="LuxR_C_like"/>
    <property type="match status" value="1"/>
</dbReference>
<evidence type="ECO:0000259" key="1">
    <source>
        <dbReference type="PROSITE" id="PS50043"/>
    </source>
</evidence>
<sequence>MTIGKGGIMLRVEDQLVRHLKTSGGDIAYSAVGSGPPLLVGGWWCSHLTLNWEDPLFRAYLTRLAERFTVIRYDQPGRGASGTGGNTLDLDGEIAVTTELIEALGLDRLALVGASSGAAVAAGLAARMPGRVHRLVLYGAFARGADIAPEAARRAMVDAISAHWGLGSRLLADIFIPGAGNAERERFAQFQRLSATAEQAARSLAGAYALDATDYLAALTVPTTVLHRRDDRAVPFALGVDVARRVRRATFVELPGEDHFPWRGDAGGVADATLRGLGHPIRSHPTPPGPAALTEREREILRLVADGLTDAQIGERLTLSPHTVHRHIANARIKLGVRSRAAAAAAIRDR</sequence>
<dbReference type="InterPro" id="IPR000073">
    <property type="entry name" value="AB_hydrolase_1"/>
</dbReference>